<protein>
    <submittedName>
        <fullName evidence="1 3">Uncharacterized protein</fullName>
    </submittedName>
</protein>
<accession>A0A0R3UQ66</accession>
<dbReference type="EMBL" id="UXSR01005940">
    <property type="protein sequence ID" value="VDD84013.1"/>
    <property type="molecule type" value="Genomic_DNA"/>
</dbReference>
<evidence type="ECO:0000313" key="3">
    <source>
        <dbReference type="WBParaSite" id="MCOS_0001001501-mRNA-1"/>
    </source>
</evidence>
<dbReference type="WBParaSite" id="MCOS_0001001501-mRNA-1">
    <property type="protein sequence ID" value="MCOS_0001001501-mRNA-1"/>
    <property type="gene ID" value="MCOS_0001001501"/>
</dbReference>
<reference evidence="1 2" key="2">
    <citation type="submission" date="2018-10" db="EMBL/GenBank/DDBJ databases">
        <authorList>
            <consortium name="Pathogen Informatics"/>
        </authorList>
    </citation>
    <scope>NUCLEOTIDE SEQUENCE [LARGE SCALE GENOMIC DNA]</scope>
</reference>
<gene>
    <name evidence="1" type="ORF">MCOS_LOCUS10016</name>
</gene>
<evidence type="ECO:0000313" key="2">
    <source>
        <dbReference type="Proteomes" id="UP000267029"/>
    </source>
</evidence>
<dbReference type="Proteomes" id="UP000267029">
    <property type="component" value="Unassembled WGS sequence"/>
</dbReference>
<evidence type="ECO:0000313" key="1">
    <source>
        <dbReference type="EMBL" id="VDD84013.1"/>
    </source>
</evidence>
<name>A0A0R3UQ66_MESCO</name>
<sequence length="69" mass="7263">MIHWARRVKHGEGEGQYCLVSLSVSLSRIPSGDGRCGGGGGNTLLTHSTLKSPMQLAFSCPVPAYSFGV</sequence>
<organism evidence="3">
    <name type="scientific">Mesocestoides corti</name>
    <name type="common">Flatworm</name>
    <dbReference type="NCBI Taxonomy" id="53468"/>
    <lineage>
        <taxon>Eukaryota</taxon>
        <taxon>Metazoa</taxon>
        <taxon>Spiralia</taxon>
        <taxon>Lophotrochozoa</taxon>
        <taxon>Platyhelminthes</taxon>
        <taxon>Cestoda</taxon>
        <taxon>Eucestoda</taxon>
        <taxon>Cyclophyllidea</taxon>
        <taxon>Mesocestoididae</taxon>
        <taxon>Mesocestoides</taxon>
    </lineage>
</organism>
<proteinExistence type="predicted"/>
<reference evidence="3" key="1">
    <citation type="submission" date="2017-02" db="UniProtKB">
        <authorList>
            <consortium name="WormBaseParasite"/>
        </authorList>
    </citation>
    <scope>IDENTIFICATION</scope>
</reference>
<keyword evidence="2" id="KW-1185">Reference proteome</keyword>
<dbReference type="AlphaFoldDB" id="A0A0R3UQ66"/>